<dbReference type="HOGENOM" id="CLU_2632049_0_0_11"/>
<keyword evidence="2" id="KW-1185">Reference proteome</keyword>
<dbReference type="STRING" id="445975.COLSTE_00817"/>
<protein>
    <submittedName>
        <fullName evidence="1">Uncharacterized protein</fullName>
    </submittedName>
</protein>
<proteinExistence type="predicted"/>
<dbReference type="Proteomes" id="UP000003560">
    <property type="component" value="Unassembled WGS sequence"/>
</dbReference>
<dbReference type="AlphaFoldDB" id="B6G9S6"/>
<evidence type="ECO:0000313" key="2">
    <source>
        <dbReference type="Proteomes" id="UP000003560"/>
    </source>
</evidence>
<gene>
    <name evidence="1" type="ORF">COLSTE_00817</name>
</gene>
<reference evidence="1 2" key="2">
    <citation type="submission" date="2008-10" db="EMBL/GenBank/DDBJ databases">
        <authorList>
            <person name="Fulton L."/>
            <person name="Clifton S."/>
            <person name="Fulton B."/>
            <person name="Xu J."/>
            <person name="Minx P."/>
            <person name="Pepin K.H."/>
            <person name="Johnson M."/>
            <person name="Thiruvilangam P."/>
            <person name="Bhonagiri V."/>
            <person name="Nash W.E."/>
            <person name="Mardis E.R."/>
            <person name="Wilson R.K."/>
        </authorList>
    </citation>
    <scope>NUCLEOTIDE SEQUENCE [LARGE SCALE GENOMIC DNA]</scope>
    <source>
        <strain evidence="1 2">DSM 13279</strain>
    </source>
</reference>
<accession>B6G9S6</accession>
<sequence>MFVLVGRVRSLRWRARGYRDGECAAIERDACGLASRRAWGRRGDCLDAAAMAPVVVEGRFRLREELAFVMFEDLRSL</sequence>
<dbReference type="EMBL" id="ABXJ01000049">
    <property type="protein sequence ID" value="EEA90973.1"/>
    <property type="molecule type" value="Genomic_DNA"/>
</dbReference>
<name>B6G9S6_9ACTN</name>
<reference evidence="1 2" key="1">
    <citation type="submission" date="2008-10" db="EMBL/GenBank/DDBJ databases">
        <title>Draft genome sequence of Collinsella stercoris (DSM 13279).</title>
        <authorList>
            <person name="Sudarsanam P."/>
            <person name="Ley R."/>
            <person name="Guruge J."/>
            <person name="Turnbaugh P.J."/>
            <person name="Mahowald M."/>
            <person name="Liep D."/>
            <person name="Gordon J."/>
        </authorList>
    </citation>
    <scope>NUCLEOTIDE SEQUENCE [LARGE SCALE GENOMIC DNA]</scope>
    <source>
        <strain evidence="1 2">DSM 13279</strain>
    </source>
</reference>
<organism evidence="1 2">
    <name type="scientific">Collinsella stercoris DSM 13279</name>
    <dbReference type="NCBI Taxonomy" id="445975"/>
    <lineage>
        <taxon>Bacteria</taxon>
        <taxon>Bacillati</taxon>
        <taxon>Actinomycetota</taxon>
        <taxon>Coriobacteriia</taxon>
        <taxon>Coriobacteriales</taxon>
        <taxon>Coriobacteriaceae</taxon>
        <taxon>Collinsella</taxon>
    </lineage>
</organism>
<comment type="caution">
    <text evidence="1">The sequence shown here is derived from an EMBL/GenBank/DDBJ whole genome shotgun (WGS) entry which is preliminary data.</text>
</comment>
<evidence type="ECO:0000313" key="1">
    <source>
        <dbReference type="EMBL" id="EEA90973.1"/>
    </source>
</evidence>